<dbReference type="Pfam" id="PF13715">
    <property type="entry name" value="CarbopepD_reg_2"/>
    <property type="match status" value="1"/>
</dbReference>
<dbReference type="Proteomes" id="UP000199595">
    <property type="component" value="Unassembled WGS sequence"/>
</dbReference>
<keyword evidence="2 10" id="KW-0813">Transport</keyword>
<dbReference type="Gene3D" id="2.60.40.1120">
    <property type="entry name" value="Carboxypeptidase-like, regulatory domain"/>
    <property type="match status" value="1"/>
</dbReference>
<evidence type="ECO:0000256" key="3">
    <source>
        <dbReference type="ARBA" id="ARBA00022452"/>
    </source>
</evidence>
<evidence type="ECO:0000256" key="6">
    <source>
        <dbReference type="ARBA" id="ARBA00023077"/>
    </source>
</evidence>
<dbReference type="Gene3D" id="2.170.130.10">
    <property type="entry name" value="TonB-dependent receptor, plug domain"/>
    <property type="match status" value="1"/>
</dbReference>
<dbReference type="PROSITE" id="PS52016">
    <property type="entry name" value="TONB_DEPENDENT_REC_3"/>
    <property type="match status" value="1"/>
</dbReference>
<dbReference type="SUPFAM" id="SSF49464">
    <property type="entry name" value="Carboxypeptidase regulatory domain-like"/>
    <property type="match status" value="1"/>
</dbReference>
<evidence type="ECO:0000256" key="1">
    <source>
        <dbReference type="ARBA" id="ARBA00004571"/>
    </source>
</evidence>
<feature type="chain" id="PRO_5011558510" evidence="13">
    <location>
        <begin position="19"/>
        <end position="758"/>
    </location>
</feature>
<proteinExistence type="inferred from homology"/>
<name>A0A1H3EUJ4_9FLAO</name>
<dbReference type="EMBL" id="FNNJ01000010">
    <property type="protein sequence ID" value="SDX82443.1"/>
    <property type="molecule type" value="Genomic_DNA"/>
</dbReference>
<keyword evidence="8" id="KW-0675">Receptor</keyword>
<dbReference type="Gene3D" id="2.40.170.20">
    <property type="entry name" value="TonB-dependent receptor, beta-barrel domain"/>
    <property type="match status" value="1"/>
</dbReference>
<evidence type="ECO:0000313" key="16">
    <source>
        <dbReference type="EMBL" id="SDX82443.1"/>
    </source>
</evidence>
<evidence type="ECO:0000259" key="15">
    <source>
        <dbReference type="Pfam" id="PF07715"/>
    </source>
</evidence>
<evidence type="ECO:0000256" key="11">
    <source>
        <dbReference type="RuleBase" id="RU003357"/>
    </source>
</evidence>
<feature type="domain" description="TonB-dependent receptor plug" evidence="15">
    <location>
        <begin position="121"/>
        <end position="219"/>
    </location>
</feature>
<feature type="domain" description="TonB-dependent receptor-like beta-barrel" evidence="14">
    <location>
        <begin position="272"/>
        <end position="725"/>
    </location>
</feature>
<accession>A0A1H3EUJ4</accession>
<keyword evidence="9 10" id="KW-0998">Cell outer membrane</keyword>
<evidence type="ECO:0000256" key="7">
    <source>
        <dbReference type="ARBA" id="ARBA00023136"/>
    </source>
</evidence>
<feature type="signal peptide" evidence="13">
    <location>
        <begin position="1"/>
        <end position="18"/>
    </location>
</feature>
<evidence type="ECO:0000256" key="12">
    <source>
        <dbReference type="SAM" id="MobiDB-lite"/>
    </source>
</evidence>
<evidence type="ECO:0000256" key="9">
    <source>
        <dbReference type="ARBA" id="ARBA00023237"/>
    </source>
</evidence>
<keyword evidence="7 10" id="KW-0472">Membrane</keyword>
<dbReference type="RefSeq" id="WP_090125139.1">
    <property type="nucleotide sequence ID" value="NZ_FNNJ01000010.1"/>
</dbReference>
<protein>
    <submittedName>
        <fullName evidence="16">Iron complex outermembrane recepter protein</fullName>
    </submittedName>
</protein>
<dbReference type="InterPro" id="IPR008969">
    <property type="entry name" value="CarboxyPept-like_regulatory"/>
</dbReference>
<dbReference type="InterPro" id="IPR000531">
    <property type="entry name" value="Beta-barrel_TonB"/>
</dbReference>
<dbReference type="InterPro" id="IPR036942">
    <property type="entry name" value="Beta-barrel_TonB_sf"/>
</dbReference>
<evidence type="ECO:0000256" key="2">
    <source>
        <dbReference type="ARBA" id="ARBA00022448"/>
    </source>
</evidence>
<reference evidence="16 17" key="1">
    <citation type="submission" date="2016-10" db="EMBL/GenBank/DDBJ databases">
        <authorList>
            <person name="de Groot N.N."/>
        </authorList>
    </citation>
    <scope>NUCLEOTIDE SEQUENCE [LARGE SCALE GENOMIC DNA]</scope>
    <source>
        <strain evidence="16 17">DSM 24956</strain>
    </source>
</reference>
<organism evidence="16 17">
    <name type="scientific">Lutibacter oricola</name>
    <dbReference type="NCBI Taxonomy" id="762486"/>
    <lineage>
        <taxon>Bacteria</taxon>
        <taxon>Pseudomonadati</taxon>
        <taxon>Bacteroidota</taxon>
        <taxon>Flavobacteriia</taxon>
        <taxon>Flavobacteriales</taxon>
        <taxon>Flavobacteriaceae</taxon>
        <taxon>Lutibacter</taxon>
    </lineage>
</organism>
<dbReference type="InterPro" id="IPR039426">
    <property type="entry name" value="TonB-dep_rcpt-like"/>
</dbReference>
<evidence type="ECO:0000256" key="4">
    <source>
        <dbReference type="ARBA" id="ARBA00022692"/>
    </source>
</evidence>
<dbReference type="InterPro" id="IPR037066">
    <property type="entry name" value="Plug_dom_sf"/>
</dbReference>
<keyword evidence="3 10" id="KW-1134">Transmembrane beta strand</keyword>
<evidence type="ECO:0000256" key="10">
    <source>
        <dbReference type="PROSITE-ProRule" id="PRU01360"/>
    </source>
</evidence>
<sequence>MKSYILILFVGLSAVLHSQNTITGTITNTENEKLLGVEVYINELHKGTSTNEKGYFELTNLPSNTLKITVAYIGYKTEIKTIKLTQEITTLNFVLKESVFKMDEVIISTPFNKLQSQNVMKVEKTTLKQIQNQGAVTLNDGINTIPGVETVSTGIGIGKPVIRGLRGNRVLVYSSGIRLENQQWGDEHGLGVDDSSIESLEVIKGPASLLYGSDALGGVLYFNPAKFAKTNELDLNAGHTYFSNTEGSKTHFGFKKSFNSWKFLANGSRSEHSDYKTSDVYRVSNTRFNETNFNSAIGYNNKFISSALRFSYNRSNIGIPEEIGEQTTEKHLELPYQDLTTKMISFDNTIFLGESKITAIGGYTFNTRKEFEDEHHHDEHEEGDLDEDEHDEHEEVFDPSILLKLKTYNYDVKWHLPKSENFEAIVGVQGMHQTNENGGEEILIPNAKTNDIGVMATAIYSKGIHNLQGGVRFDYRSLDTEEHIIAHEDELHVFNALDKSFENISASLGYKTTLFNNIETRLNLASGFKAPNLSELSSNGVHHGSNRFELGNSDLDSERNYQSDLSLEYKTNHFEITVNGFYNYISDYIFISPTREVEDGFEVYEYIQDDAKLYGGEFGLHLHPHPLDWLHIYSNFEMVIGKQDNGEYLPLIPANKLTNTLRAEFNSIGKFKNNFLSLTYENTFKQDNVGVFETPTSSYNLLNFGAGTSYSFNKVNLDFNLNLNNALDKGYISHLSRLKSNGIQNIGRNVVASLKISI</sequence>
<feature type="compositionally biased region" description="Acidic residues" evidence="12">
    <location>
        <begin position="381"/>
        <end position="393"/>
    </location>
</feature>
<comment type="subcellular location">
    <subcellularLocation>
        <location evidence="1 10">Cell outer membrane</location>
        <topology evidence="1 10">Multi-pass membrane protein</topology>
    </subcellularLocation>
</comment>
<dbReference type="SUPFAM" id="SSF56935">
    <property type="entry name" value="Porins"/>
    <property type="match status" value="1"/>
</dbReference>
<dbReference type="STRING" id="762486.SAMN05444411_11030"/>
<dbReference type="GO" id="GO:0015344">
    <property type="term" value="F:siderophore uptake transmembrane transporter activity"/>
    <property type="evidence" value="ECO:0007669"/>
    <property type="project" value="TreeGrafter"/>
</dbReference>
<evidence type="ECO:0000256" key="13">
    <source>
        <dbReference type="SAM" id="SignalP"/>
    </source>
</evidence>
<keyword evidence="5 13" id="KW-0732">Signal</keyword>
<keyword evidence="6 11" id="KW-0798">TonB box</keyword>
<dbReference type="PANTHER" id="PTHR30069:SF29">
    <property type="entry name" value="HEMOGLOBIN AND HEMOGLOBIN-HAPTOGLOBIN-BINDING PROTEIN 1-RELATED"/>
    <property type="match status" value="1"/>
</dbReference>
<keyword evidence="17" id="KW-1185">Reference proteome</keyword>
<dbReference type="OrthoDB" id="9795928at2"/>
<dbReference type="InterPro" id="IPR012910">
    <property type="entry name" value="Plug_dom"/>
</dbReference>
<dbReference type="PANTHER" id="PTHR30069">
    <property type="entry name" value="TONB-DEPENDENT OUTER MEMBRANE RECEPTOR"/>
    <property type="match status" value="1"/>
</dbReference>
<gene>
    <name evidence="16" type="ORF">SAMN05444411_11030</name>
</gene>
<dbReference type="GO" id="GO:0009279">
    <property type="term" value="C:cell outer membrane"/>
    <property type="evidence" value="ECO:0007669"/>
    <property type="project" value="UniProtKB-SubCell"/>
</dbReference>
<evidence type="ECO:0000256" key="8">
    <source>
        <dbReference type="ARBA" id="ARBA00023170"/>
    </source>
</evidence>
<dbReference type="AlphaFoldDB" id="A0A1H3EUJ4"/>
<feature type="region of interest" description="Disordered" evidence="12">
    <location>
        <begin position="372"/>
        <end position="393"/>
    </location>
</feature>
<evidence type="ECO:0000313" key="17">
    <source>
        <dbReference type="Proteomes" id="UP000199595"/>
    </source>
</evidence>
<dbReference type="Pfam" id="PF07715">
    <property type="entry name" value="Plug"/>
    <property type="match status" value="1"/>
</dbReference>
<dbReference type="GO" id="GO:0044718">
    <property type="term" value="P:siderophore transmembrane transport"/>
    <property type="evidence" value="ECO:0007669"/>
    <property type="project" value="TreeGrafter"/>
</dbReference>
<evidence type="ECO:0000256" key="5">
    <source>
        <dbReference type="ARBA" id="ARBA00022729"/>
    </source>
</evidence>
<evidence type="ECO:0000259" key="14">
    <source>
        <dbReference type="Pfam" id="PF00593"/>
    </source>
</evidence>
<dbReference type="Pfam" id="PF00593">
    <property type="entry name" value="TonB_dep_Rec_b-barrel"/>
    <property type="match status" value="1"/>
</dbReference>
<comment type="similarity">
    <text evidence="10 11">Belongs to the TonB-dependent receptor family.</text>
</comment>
<keyword evidence="4 10" id="KW-0812">Transmembrane</keyword>